<feature type="chain" id="PRO_5003623467" description="Outer membrane protein beta-barrel domain-containing protein" evidence="1">
    <location>
        <begin position="25"/>
        <end position="366"/>
    </location>
</feature>
<feature type="signal peptide" evidence="1">
    <location>
        <begin position="1"/>
        <end position="24"/>
    </location>
</feature>
<evidence type="ECO:0000313" key="2">
    <source>
        <dbReference type="EMBL" id="AFG38773.1"/>
    </source>
</evidence>
<reference evidence="3" key="1">
    <citation type="journal article" date="2013" name="Stand. Genomic Sci.">
        <title>Complete genome sequence of the halophilic bacterium Spirochaeta africana type strain (Z-7692(T)) from the alkaline Lake Magadi in the East African Rift.</title>
        <authorList>
            <person name="Liolos K."/>
            <person name="Abt B."/>
            <person name="Scheuner C."/>
            <person name="Teshima H."/>
            <person name="Held B."/>
            <person name="Lapidus A."/>
            <person name="Nolan M."/>
            <person name="Lucas S."/>
            <person name="Deshpande S."/>
            <person name="Cheng J.F."/>
            <person name="Tapia R."/>
            <person name="Goodwin L.A."/>
            <person name="Pitluck S."/>
            <person name="Pagani I."/>
            <person name="Ivanova N."/>
            <person name="Mavromatis K."/>
            <person name="Mikhailova N."/>
            <person name="Huntemann M."/>
            <person name="Pati A."/>
            <person name="Chen A."/>
            <person name="Palaniappan K."/>
            <person name="Land M."/>
            <person name="Rohde M."/>
            <person name="Tindall B.J."/>
            <person name="Detter J.C."/>
            <person name="Goker M."/>
            <person name="Bristow J."/>
            <person name="Eisen J.A."/>
            <person name="Markowitz V."/>
            <person name="Hugenholtz P."/>
            <person name="Woyke T."/>
            <person name="Klenk H.P."/>
            <person name="Kyrpides N.C."/>
        </authorList>
    </citation>
    <scope>NUCLEOTIDE SEQUENCE</scope>
    <source>
        <strain evidence="3">ATCC 700263 / DSM 8902 / Z-7692</strain>
    </source>
</reference>
<organism evidence="2 3">
    <name type="scientific">Spirochaeta africana (strain ATCC 700263 / DSM 8902 / Z-7692)</name>
    <dbReference type="NCBI Taxonomy" id="889378"/>
    <lineage>
        <taxon>Bacteria</taxon>
        <taxon>Pseudomonadati</taxon>
        <taxon>Spirochaetota</taxon>
        <taxon>Spirochaetia</taxon>
        <taxon>Spirochaetales</taxon>
        <taxon>Spirochaetaceae</taxon>
        <taxon>Spirochaeta</taxon>
    </lineage>
</organism>
<gene>
    <name evidence="2" type="ordered locus">Spiaf_2749</name>
</gene>
<name>H9UMN0_SPIAZ</name>
<dbReference type="STRING" id="889378.Spiaf_2749"/>
<accession>H9UMN0</accession>
<evidence type="ECO:0000313" key="3">
    <source>
        <dbReference type="Proteomes" id="UP000007383"/>
    </source>
</evidence>
<keyword evidence="3" id="KW-1185">Reference proteome</keyword>
<protein>
    <recommendedName>
        <fullName evidence="4">Outer membrane protein beta-barrel domain-containing protein</fullName>
    </recommendedName>
</protein>
<dbReference type="AlphaFoldDB" id="H9UMN0"/>
<dbReference type="EMBL" id="CP003282">
    <property type="protein sequence ID" value="AFG38773.1"/>
    <property type="molecule type" value="Genomic_DNA"/>
</dbReference>
<dbReference type="KEGG" id="sfc:Spiaf_2749"/>
<dbReference type="OrthoDB" id="357745at2"/>
<dbReference type="Proteomes" id="UP000007383">
    <property type="component" value="Chromosome"/>
</dbReference>
<dbReference type="HOGENOM" id="CLU_821197_0_0_12"/>
<proteinExistence type="predicted"/>
<evidence type="ECO:0000256" key="1">
    <source>
        <dbReference type="SAM" id="SignalP"/>
    </source>
</evidence>
<dbReference type="PATRIC" id="fig|889378.3.peg.2722"/>
<dbReference type="eggNOG" id="ENOG5033Y28">
    <property type="taxonomic scope" value="Bacteria"/>
</dbReference>
<sequence>MKRIYGLIAALLVAGLLFGAPVFALDDPLGDAGITKGFEDFADEIANALPFNTMIGLQWSDAHIGQLMRVPPKFGIGTAVGFTTIPLSALESATNAFAFDDADGVDLSDELGMLGAIGLPLPGYVIDARIGGFLLPFDVGVKAGILPEVSAGDFDLDYLLIGGDVRYRVIRGRMGLPTVSVGAGVNYMRGGIGIPGVFGDNIELESVELPDYDDPQQTRTYDLSLSDPSLDFSWSTTVFDLKAQASSNFFILTPYIGAGLSYARSTAGGGLSSSMVVSEGGDTLNDDQIADLQKAYDEARKQNSDLPAIDFSGDSGILVERGVSGWGARVYGGTSVNFFVVKLDLGAMYNLTSNSFGANIGLRFQL</sequence>
<keyword evidence="1" id="KW-0732">Signal</keyword>
<evidence type="ECO:0008006" key="4">
    <source>
        <dbReference type="Google" id="ProtNLM"/>
    </source>
</evidence>
<dbReference type="RefSeq" id="WP_014456755.1">
    <property type="nucleotide sequence ID" value="NC_017098.1"/>
</dbReference>